<dbReference type="AlphaFoldDB" id="A0AAX4K951"/>
<evidence type="ECO:0000256" key="3">
    <source>
        <dbReference type="ARBA" id="ARBA00022771"/>
    </source>
</evidence>
<dbReference type="InterPro" id="IPR037855">
    <property type="entry name" value="Vps36"/>
</dbReference>
<dbReference type="Pfam" id="PF11605">
    <property type="entry name" value="Vps36_ESCRT-II"/>
    <property type="match status" value="1"/>
</dbReference>
<gene>
    <name evidence="8" type="ORF">V865_000958</name>
</gene>
<dbReference type="Pfam" id="PF00641">
    <property type="entry name" value="Zn_ribbon_RanBP"/>
    <property type="match status" value="1"/>
</dbReference>
<dbReference type="GO" id="GO:0000814">
    <property type="term" value="C:ESCRT II complex"/>
    <property type="evidence" value="ECO:0007669"/>
    <property type="project" value="UniProtKB-UniRule"/>
</dbReference>
<dbReference type="GO" id="GO:0043130">
    <property type="term" value="F:ubiquitin binding"/>
    <property type="evidence" value="ECO:0007669"/>
    <property type="project" value="UniProtKB-UniRule"/>
</dbReference>
<keyword evidence="5" id="KW-0967">Endosome</keyword>
<organism evidence="8 9">
    <name type="scientific">Kwoniella europaea PYCC6329</name>
    <dbReference type="NCBI Taxonomy" id="1423913"/>
    <lineage>
        <taxon>Eukaryota</taxon>
        <taxon>Fungi</taxon>
        <taxon>Dikarya</taxon>
        <taxon>Basidiomycota</taxon>
        <taxon>Agaricomycotina</taxon>
        <taxon>Tremellomycetes</taxon>
        <taxon>Tremellales</taxon>
        <taxon>Cryptococcaceae</taxon>
        <taxon>Kwoniella</taxon>
    </lineage>
</organism>
<reference evidence="8 9" key="1">
    <citation type="submission" date="2024-01" db="EMBL/GenBank/DDBJ databases">
        <title>Comparative genomics of Cryptococcus and Kwoniella reveals pathogenesis evolution and contrasting modes of karyotype evolution via chromosome fusion or intercentromeric recombination.</title>
        <authorList>
            <person name="Coelho M.A."/>
            <person name="David-Palma M."/>
            <person name="Shea T."/>
            <person name="Bowers K."/>
            <person name="McGinley-Smith S."/>
            <person name="Mohammad A.W."/>
            <person name="Gnirke A."/>
            <person name="Yurkov A.M."/>
            <person name="Nowrousian M."/>
            <person name="Sun S."/>
            <person name="Cuomo C.A."/>
            <person name="Heitman J."/>
        </authorList>
    </citation>
    <scope>NUCLEOTIDE SEQUENCE [LARGE SCALE GENOMIC DNA]</scope>
    <source>
        <strain evidence="8 9">PYCC6329</strain>
    </source>
</reference>
<dbReference type="GeneID" id="91099762"/>
<evidence type="ECO:0000256" key="5">
    <source>
        <dbReference type="RuleBase" id="RU367095"/>
    </source>
</evidence>
<keyword evidence="5" id="KW-0813">Transport</keyword>
<feature type="domain" description="GLUE N-terminal" evidence="7">
    <location>
        <begin position="25"/>
        <end position="333"/>
    </location>
</feature>
<comment type="subcellular location">
    <subcellularLocation>
        <location evidence="5">Cytoplasm</location>
    </subcellularLocation>
    <subcellularLocation>
        <location evidence="5">Endosome</location>
    </subcellularLocation>
</comment>
<dbReference type="InterPro" id="IPR011993">
    <property type="entry name" value="PH-like_dom_sf"/>
</dbReference>
<evidence type="ECO:0000256" key="6">
    <source>
        <dbReference type="SAM" id="MobiDB-lite"/>
    </source>
</evidence>
<feature type="compositionally biased region" description="Low complexity" evidence="6">
    <location>
        <begin position="204"/>
        <end position="224"/>
    </location>
</feature>
<dbReference type="Gene3D" id="2.30.30.380">
    <property type="entry name" value="Zn-finger domain of Sec23/24"/>
    <property type="match status" value="1"/>
</dbReference>
<name>A0AAX4K951_9TREE</name>
<accession>A0AAX4K951</accession>
<feature type="region of interest" description="Disordered" evidence="6">
    <location>
        <begin position="125"/>
        <end position="160"/>
    </location>
</feature>
<sequence length="624" mass="67379">MSRIPLSSNLPNGLSAEYWSTWTPIRKGASVSESVDKNVGEEWIGGWDGIGLYEGNNKVPSYQTLYVHLTNQHLILIPEYTAVSSSSSSPSTMVPSLQCHLSHVRQTEFYAGFMRSSAKITLTLGPAQPQQSQSQLPTSSSSSTPASASTSTEPNESSRSTGWTCNICGYVNPLHANRTIPSPESKCALCGIPYSTSKLSVSGPPSRSTTPAPSTSTSTTTRTTIDPPAADIGSTKDPTGTEEEDLVSCPACTFLNSPLLPHCEICSTPLPKKKISAQNTQSNKPGNGSFEGGSKAETNLVRLSFRRGGEKEVYKRLKAVLSDKAWERGLNGSTSTVKPRDGDANGTEGLPRSGAGIDGILQQIDLNSKSHSNHISEAFADLEALMLRAGEMVRLAQSLNSKLTTQLNSSTTNQPKPTEEETTMIRSSLVQLGLTSPAVTKEMIRDEQRYHQSLAKELGELLTGRSGKEGEGLMVGRDGRGVIALDEVWGLWMRARGVSLLPPATLISILPFLPQHTSPSISSLVLPSSLQVLHTPTYSAPAILSRTLDRLNPSTSDEEGIEKSFTLLEFASIESLPIGLSREFIEILEEQHPRGLVRDDQGVMNESGVRWFRDIISGWPVQNM</sequence>
<keyword evidence="5" id="KW-0653">Protein transport</keyword>
<dbReference type="SUPFAM" id="SSF50729">
    <property type="entry name" value="PH domain-like"/>
    <property type="match status" value="2"/>
</dbReference>
<comment type="similarity">
    <text evidence="1 5">Belongs to the VPS36 family.</text>
</comment>
<dbReference type="SMART" id="SM00547">
    <property type="entry name" value="ZnF_RBZ"/>
    <property type="match status" value="2"/>
</dbReference>
<keyword evidence="4" id="KW-0862">Zinc</keyword>
<keyword evidence="5" id="KW-0963">Cytoplasm</keyword>
<dbReference type="InterPro" id="IPR001876">
    <property type="entry name" value="Znf_RanBP2"/>
</dbReference>
<feature type="compositionally biased region" description="Polar residues" evidence="6">
    <location>
        <begin position="276"/>
        <end position="286"/>
    </location>
</feature>
<comment type="function">
    <text evidence="5">Component of the ESCRT-II complex (endosomal sorting complex required for transport II), which is required for multivesicular body (MVB) formation and sorting of endosomal cargo proteins into MVBs.</text>
</comment>
<feature type="region of interest" description="Disordered" evidence="6">
    <location>
        <begin position="329"/>
        <end position="354"/>
    </location>
</feature>
<dbReference type="EMBL" id="CP144089">
    <property type="protein sequence ID" value="WWD02915.1"/>
    <property type="molecule type" value="Genomic_DNA"/>
</dbReference>
<keyword evidence="3" id="KW-0863">Zinc-finger</keyword>
<dbReference type="Gene3D" id="1.10.10.10">
    <property type="entry name" value="Winged helix-like DNA-binding domain superfamily/Winged helix DNA-binding domain"/>
    <property type="match status" value="1"/>
</dbReference>
<evidence type="ECO:0000256" key="1">
    <source>
        <dbReference type="ARBA" id="ARBA00009697"/>
    </source>
</evidence>
<feature type="compositionally biased region" description="Low complexity" evidence="6">
    <location>
        <begin position="126"/>
        <end position="152"/>
    </location>
</feature>
<dbReference type="GO" id="GO:0043328">
    <property type="term" value="P:protein transport to vacuole involved in ubiquitin-dependent protein catabolic process via the multivesicular body sorting pathway"/>
    <property type="evidence" value="ECO:0007669"/>
    <property type="project" value="UniProtKB-UniRule"/>
</dbReference>
<keyword evidence="2" id="KW-0479">Metal-binding</keyword>
<evidence type="ECO:0000256" key="4">
    <source>
        <dbReference type="ARBA" id="ARBA00022833"/>
    </source>
</evidence>
<feature type="region of interest" description="Disordered" evidence="6">
    <location>
        <begin position="276"/>
        <end position="295"/>
    </location>
</feature>
<feature type="region of interest" description="Disordered" evidence="6">
    <location>
        <begin position="198"/>
        <end position="243"/>
    </location>
</feature>
<dbReference type="Gene3D" id="6.10.140.260">
    <property type="match status" value="1"/>
</dbReference>
<keyword evidence="9" id="KW-1185">Reference proteome</keyword>
<dbReference type="Pfam" id="PF04157">
    <property type="entry name" value="EAP30"/>
    <property type="match status" value="1"/>
</dbReference>
<dbReference type="KEGG" id="ker:91099762"/>
<dbReference type="PANTHER" id="PTHR13128:SF12">
    <property type="entry name" value="VACUOLAR PROTEIN-SORTING-ASSOCIATED PROTEIN 36"/>
    <property type="match status" value="1"/>
</dbReference>
<dbReference type="GO" id="GO:0031902">
    <property type="term" value="C:late endosome membrane"/>
    <property type="evidence" value="ECO:0007669"/>
    <property type="project" value="UniProtKB-UniRule"/>
</dbReference>
<evidence type="ECO:0000256" key="2">
    <source>
        <dbReference type="ARBA" id="ARBA00022723"/>
    </source>
</evidence>
<proteinExistence type="inferred from homology"/>
<dbReference type="InterPro" id="IPR021648">
    <property type="entry name" value="GLUE_dom"/>
</dbReference>
<dbReference type="InterPro" id="IPR040608">
    <property type="entry name" value="Snf8/Vps36"/>
</dbReference>
<protein>
    <recommendedName>
        <fullName evidence="5">Vacuolar protein-sorting-associated protein 36</fullName>
    </recommendedName>
    <alternativeName>
        <fullName evidence="5">ESCRT-II complex subunit VPS36</fullName>
    </alternativeName>
</protein>
<evidence type="ECO:0000313" key="9">
    <source>
        <dbReference type="Proteomes" id="UP001358614"/>
    </source>
</evidence>
<dbReference type="Gene3D" id="2.30.29.30">
    <property type="entry name" value="Pleckstrin-homology domain (PH domain)/Phosphotyrosine-binding domain (PTB)"/>
    <property type="match status" value="1"/>
</dbReference>
<evidence type="ECO:0000259" key="7">
    <source>
        <dbReference type="PROSITE" id="PS51495"/>
    </source>
</evidence>
<dbReference type="Proteomes" id="UP001358614">
    <property type="component" value="Chromosome 1"/>
</dbReference>
<dbReference type="InterPro" id="IPR036388">
    <property type="entry name" value="WH-like_DNA-bd_sf"/>
</dbReference>
<dbReference type="RefSeq" id="XP_066080882.1">
    <property type="nucleotide sequence ID" value="XM_066224785.1"/>
</dbReference>
<evidence type="ECO:0000313" key="8">
    <source>
        <dbReference type="EMBL" id="WWD02915.1"/>
    </source>
</evidence>
<dbReference type="PANTHER" id="PTHR13128">
    <property type="entry name" value="VACUOLAR PROTEIN-SORTING-ASSOCIATED PROTEIN 36"/>
    <property type="match status" value="1"/>
</dbReference>
<comment type="subunit">
    <text evidence="5">Component of the endosomal sorting complex required for transport II (ESCRT-II).</text>
</comment>
<dbReference type="GO" id="GO:0032266">
    <property type="term" value="F:phosphatidylinositol-3-phosphate binding"/>
    <property type="evidence" value="ECO:0007669"/>
    <property type="project" value="UniProtKB-UniRule"/>
</dbReference>
<dbReference type="PROSITE" id="PS51495">
    <property type="entry name" value="GLUE"/>
    <property type="match status" value="1"/>
</dbReference>
<dbReference type="GO" id="GO:0008270">
    <property type="term" value="F:zinc ion binding"/>
    <property type="evidence" value="ECO:0007669"/>
    <property type="project" value="UniProtKB-KW"/>
</dbReference>